<dbReference type="SUPFAM" id="SSF56672">
    <property type="entry name" value="DNA/RNA polymerases"/>
    <property type="match status" value="1"/>
</dbReference>
<keyword evidence="1" id="KW-0511">Multifunctional enzyme</keyword>
<dbReference type="InterPro" id="IPR050951">
    <property type="entry name" value="Retrovirus_Pol_polyprotein"/>
</dbReference>
<evidence type="ECO:0000259" key="3">
    <source>
        <dbReference type="PROSITE" id="PS50994"/>
    </source>
</evidence>
<dbReference type="InterPro" id="IPR001584">
    <property type="entry name" value="Integrase_cat-core"/>
</dbReference>
<protein>
    <submittedName>
        <fullName evidence="4">RNase H-like domain found in reverse transcriptase</fullName>
    </submittedName>
</protein>
<dbReference type="PANTHER" id="PTHR37984:SF5">
    <property type="entry name" value="PROTEIN NYNRIN-LIKE"/>
    <property type="match status" value="1"/>
</dbReference>
<keyword evidence="4" id="KW-0695">RNA-directed DNA polymerase</keyword>
<dbReference type="PROSITE" id="PS50994">
    <property type="entry name" value="INTEGRASE"/>
    <property type="match status" value="1"/>
</dbReference>
<dbReference type="InterPro" id="IPR012337">
    <property type="entry name" value="RNaseH-like_sf"/>
</dbReference>
<dbReference type="Pfam" id="PF17919">
    <property type="entry name" value="RT_RNaseH_2"/>
    <property type="match status" value="1"/>
</dbReference>
<dbReference type="PANTHER" id="PTHR37984">
    <property type="entry name" value="PROTEIN CBG26694"/>
    <property type="match status" value="1"/>
</dbReference>
<dbReference type="Gene3D" id="3.30.420.10">
    <property type="entry name" value="Ribonuclease H-like superfamily/Ribonuclease H"/>
    <property type="match status" value="1"/>
</dbReference>
<keyword evidence="4" id="KW-0808">Transferase</keyword>
<dbReference type="EMBL" id="JASPKY010000197">
    <property type="protein sequence ID" value="KAK9721571.1"/>
    <property type="molecule type" value="Genomic_DNA"/>
</dbReference>
<dbReference type="AlphaFoldDB" id="A0AAW1KNB9"/>
<dbReference type="GO" id="GO:0015074">
    <property type="term" value="P:DNA integration"/>
    <property type="evidence" value="ECO:0007669"/>
    <property type="project" value="InterPro"/>
</dbReference>
<sequence length="271" mass="31211">MALVCKPSIDNLKQKLSEITELTYYDPSQMTHLHLDVGPKGLGTVISQGSPNTVVAYGSKSLTKCEERYSQIEKEMLAIAWAGKRFTIQAIKPNEYSRYPIVDITPSTNFRLLKTILENTFTTFGIPGQLKSDNGPPFNSQEFTAFLRYYGIRHHKVTPYWPQANGMVERFVKTVNRSLICANLETSKFNSQLNEFLLNFRSTPHSTTTKSPYELLFGRKMRNYVPTQETDNKEQLGEERREKNNEYANERIKTNRKHFIIGKKVLCNETH</sequence>
<proteinExistence type="predicted"/>
<name>A0AAW1KNB9_POPJA</name>
<dbReference type="GO" id="GO:0042575">
    <property type="term" value="C:DNA polymerase complex"/>
    <property type="evidence" value="ECO:0007669"/>
    <property type="project" value="UniProtKB-ARBA"/>
</dbReference>
<dbReference type="GO" id="GO:0003676">
    <property type="term" value="F:nucleic acid binding"/>
    <property type="evidence" value="ECO:0007669"/>
    <property type="project" value="InterPro"/>
</dbReference>
<dbReference type="GO" id="GO:0003964">
    <property type="term" value="F:RNA-directed DNA polymerase activity"/>
    <property type="evidence" value="ECO:0007669"/>
    <property type="project" value="UniProtKB-KW"/>
</dbReference>
<organism evidence="4 5">
    <name type="scientific">Popillia japonica</name>
    <name type="common">Japanese beetle</name>
    <dbReference type="NCBI Taxonomy" id="7064"/>
    <lineage>
        <taxon>Eukaryota</taxon>
        <taxon>Metazoa</taxon>
        <taxon>Ecdysozoa</taxon>
        <taxon>Arthropoda</taxon>
        <taxon>Hexapoda</taxon>
        <taxon>Insecta</taxon>
        <taxon>Pterygota</taxon>
        <taxon>Neoptera</taxon>
        <taxon>Endopterygota</taxon>
        <taxon>Coleoptera</taxon>
        <taxon>Polyphaga</taxon>
        <taxon>Scarabaeiformia</taxon>
        <taxon>Scarabaeidae</taxon>
        <taxon>Rutelinae</taxon>
        <taxon>Popillia</taxon>
    </lineage>
</organism>
<keyword evidence="5" id="KW-1185">Reference proteome</keyword>
<dbReference type="FunFam" id="3.30.420.10:FF:000063">
    <property type="entry name" value="Retrovirus-related Pol polyprotein from transposon 297-like Protein"/>
    <property type="match status" value="1"/>
</dbReference>
<dbReference type="InterPro" id="IPR036397">
    <property type="entry name" value="RNaseH_sf"/>
</dbReference>
<evidence type="ECO:0000313" key="4">
    <source>
        <dbReference type="EMBL" id="KAK9721571.1"/>
    </source>
</evidence>
<reference evidence="4 5" key="1">
    <citation type="journal article" date="2024" name="BMC Genomics">
        <title>De novo assembly and annotation of Popillia japonica's genome with initial clues to its potential as an invasive pest.</title>
        <authorList>
            <person name="Cucini C."/>
            <person name="Boschi S."/>
            <person name="Funari R."/>
            <person name="Cardaioli E."/>
            <person name="Iannotti N."/>
            <person name="Marturano G."/>
            <person name="Paoli F."/>
            <person name="Bruttini M."/>
            <person name="Carapelli A."/>
            <person name="Frati F."/>
            <person name="Nardi F."/>
        </authorList>
    </citation>
    <scope>NUCLEOTIDE SEQUENCE [LARGE SCALE GENOMIC DNA]</scope>
    <source>
        <strain evidence="4">DMR45628</strain>
    </source>
</reference>
<dbReference type="Proteomes" id="UP001458880">
    <property type="component" value="Unassembled WGS sequence"/>
</dbReference>
<keyword evidence="4" id="KW-0548">Nucleotidyltransferase</keyword>
<evidence type="ECO:0000256" key="2">
    <source>
        <dbReference type="SAM" id="MobiDB-lite"/>
    </source>
</evidence>
<dbReference type="SUPFAM" id="SSF53098">
    <property type="entry name" value="Ribonuclease H-like"/>
    <property type="match status" value="1"/>
</dbReference>
<gene>
    <name evidence="4" type="ORF">QE152_g20830</name>
</gene>
<evidence type="ECO:0000313" key="5">
    <source>
        <dbReference type="Proteomes" id="UP001458880"/>
    </source>
</evidence>
<accession>A0AAW1KNB9</accession>
<feature type="region of interest" description="Disordered" evidence="2">
    <location>
        <begin position="226"/>
        <end position="247"/>
    </location>
</feature>
<feature type="compositionally biased region" description="Basic and acidic residues" evidence="2">
    <location>
        <begin position="230"/>
        <end position="247"/>
    </location>
</feature>
<comment type="caution">
    <text evidence="4">The sequence shown here is derived from an EMBL/GenBank/DDBJ whole genome shotgun (WGS) entry which is preliminary data.</text>
</comment>
<evidence type="ECO:0000256" key="1">
    <source>
        <dbReference type="ARBA" id="ARBA00023268"/>
    </source>
</evidence>
<feature type="domain" description="Integrase catalytic" evidence="3">
    <location>
        <begin position="112"/>
        <end position="220"/>
    </location>
</feature>
<dbReference type="InterPro" id="IPR041577">
    <property type="entry name" value="RT_RNaseH_2"/>
</dbReference>
<dbReference type="InterPro" id="IPR043502">
    <property type="entry name" value="DNA/RNA_pol_sf"/>
</dbReference>